<organism evidence="2 3">
    <name type="scientific">Sphingomonas corticis</name>
    <dbReference type="NCBI Taxonomy" id="2722791"/>
    <lineage>
        <taxon>Bacteria</taxon>
        <taxon>Pseudomonadati</taxon>
        <taxon>Pseudomonadota</taxon>
        <taxon>Alphaproteobacteria</taxon>
        <taxon>Sphingomonadales</taxon>
        <taxon>Sphingomonadaceae</taxon>
        <taxon>Sphingomonas</taxon>
    </lineage>
</organism>
<evidence type="ECO:0000313" key="3">
    <source>
        <dbReference type="Proteomes" id="UP000732399"/>
    </source>
</evidence>
<feature type="compositionally biased region" description="Acidic residues" evidence="1">
    <location>
        <begin position="157"/>
        <end position="169"/>
    </location>
</feature>
<name>A0ABX1CS07_9SPHN</name>
<dbReference type="EMBL" id="JAAVJH010000015">
    <property type="protein sequence ID" value="NJR80274.1"/>
    <property type="molecule type" value="Genomic_DNA"/>
</dbReference>
<dbReference type="Proteomes" id="UP000732399">
    <property type="component" value="Unassembled WGS sequence"/>
</dbReference>
<evidence type="ECO:0008006" key="4">
    <source>
        <dbReference type="Google" id="ProtNLM"/>
    </source>
</evidence>
<accession>A0ABX1CS07</accession>
<proteinExistence type="predicted"/>
<evidence type="ECO:0000313" key="2">
    <source>
        <dbReference type="EMBL" id="NJR80274.1"/>
    </source>
</evidence>
<reference evidence="2 3" key="1">
    <citation type="submission" date="2020-03" db="EMBL/GenBank/DDBJ databases">
        <authorList>
            <person name="Wang L."/>
            <person name="He N."/>
            <person name="Li Y."/>
            <person name="Fang Y."/>
            <person name="Zhang F."/>
        </authorList>
    </citation>
    <scope>NUCLEOTIDE SEQUENCE [LARGE SCALE GENOMIC DNA]</scope>
    <source>
        <strain evidence="2 3">36D10-4-7</strain>
    </source>
</reference>
<feature type="compositionally biased region" description="Basic residues" evidence="1">
    <location>
        <begin position="180"/>
        <end position="192"/>
    </location>
</feature>
<feature type="region of interest" description="Disordered" evidence="1">
    <location>
        <begin position="154"/>
        <end position="192"/>
    </location>
</feature>
<comment type="caution">
    <text evidence="2">The sequence shown here is derived from an EMBL/GenBank/DDBJ whole genome shotgun (WGS) entry which is preliminary data.</text>
</comment>
<protein>
    <recommendedName>
        <fullName evidence="4">Integrase</fullName>
    </recommendedName>
</protein>
<evidence type="ECO:0000256" key="1">
    <source>
        <dbReference type="SAM" id="MobiDB-lite"/>
    </source>
</evidence>
<dbReference type="InterPro" id="IPR013762">
    <property type="entry name" value="Integrase-like_cat_sf"/>
</dbReference>
<sequence>MNDMDANHLPRLDMGRLPRLNDILAKPVMVSSRSRFDSDVWYIDGWTPGRNWKLHAIHWDVAADQRLIDEMKYLAALLFLERDGRVLHKHTSAANFSVGVRHFLRYMERHGYSSLDQFDLDAVKRFKRDLHVALSDPEQVDPDENLLDHATAVTSATDEEVQVTDDPPVEADGHTELHRPMTKAGKKKRSAKPPKIIAKDEFTYSAAHLRLWILGKLWEHRDDLAAGGVDVLPEDPFPGSTVAREAEEASAIAVALIPPLPDEVSTLIMGDAFRLIGKPAEDVIELQRLHLGAMFRMDRPPWVHEIARIQKVTADFNFSLVEGKAWHAPLSLDTKLATGSEELRELIQLIRNACITVIFSGTGCRISEVLSLETGVKPKGPQTVDGSSPAHALPACISVKRSKSGLHHHFFMHGKLSKGEDEPKDEKWLCGSRPADAVDLEPPVVRAIRVLERLFEPWRELVEDDLTRRSLILTFATQGLPRRKDSIVPASSSQVNLALAQHAGRKEVGLAGLKSQVARNPKLAPYVKDNGRCIRTHQWRKTFALFMMRLDERMIPALAHHFKHMSIAVTEGAYMPEDPSMIAAAESVHMMETHRALYEMRRRDGGKFGKLDRAMDGFADDLERLIGDLPLEENYENVRHALVTRDLRIFNAEHGRCLIAANPDKARCHEAAGTSGWRRLSPNVETRTPGMCAGCENFSVSSEHGAFWRRRYVQHQSNWMLSDGSADFEVVRRMAQQAAGVLKALGASVPRVTKANAGALAKTTDAEVGGAMLSGLANTMGGNDAPSTADQR</sequence>
<gene>
    <name evidence="2" type="ORF">HBH26_16965</name>
</gene>
<keyword evidence="3" id="KW-1185">Reference proteome</keyword>
<dbReference type="Gene3D" id="1.10.443.10">
    <property type="entry name" value="Intergrase catalytic core"/>
    <property type="match status" value="1"/>
</dbReference>